<dbReference type="EC" id="4.1.3.38" evidence="1"/>
<dbReference type="Gene3D" id="3.20.10.10">
    <property type="entry name" value="D-amino Acid Aminotransferase, subunit A, domain 2"/>
    <property type="match status" value="1"/>
</dbReference>
<dbReference type="InterPro" id="IPR043132">
    <property type="entry name" value="BCAT-like_C"/>
</dbReference>
<keyword evidence="2" id="KW-1185">Reference proteome</keyword>
<comment type="caution">
    <text evidence="1">The sequence shown here is derived from an EMBL/GenBank/DDBJ whole genome shotgun (WGS) entry which is preliminary data.</text>
</comment>
<evidence type="ECO:0000313" key="2">
    <source>
        <dbReference type="Proteomes" id="UP000783934"/>
    </source>
</evidence>
<dbReference type="Proteomes" id="UP000783934">
    <property type="component" value="Unassembled WGS sequence"/>
</dbReference>
<dbReference type="GO" id="GO:0008696">
    <property type="term" value="F:4-amino-4-deoxychorismate lyase activity"/>
    <property type="evidence" value="ECO:0007669"/>
    <property type="project" value="UniProtKB-EC"/>
</dbReference>
<dbReference type="InterPro" id="IPR043131">
    <property type="entry name" value="BCAT-like_N"/>
</dbReference>
<accession>A0ABX0WTY9</accession>
<dbReference type="InterPro" id="IPR001544">
    <property type="entry name" value="Aminotrans_IV"/>
</dbReference>
<reference evidence="1 2" key="1">
    <citation type="submission" date="2020-03" db="EMBL/GenBank/DDBJ databases">
        <title>Genomic Encyclopedia of Type Strains, Phase IV (KMG-IV): sequencing the most valuable type-strain genomes for metagenomic binning, comparative biology and taxonomic classification.</title>
        <authorList>
            <person name="Goeker M."/>
        </authorList>
    </citation>
    <scope>NUCLEOTIDE SEQUENCE [LARGE SCALE GENOMIC DNA]</scope>
    <source>
        <strain evidence="1 2">DSM 26613</strain>
    </source>
</reference>
<dbReference type="EMBL" id="JAATIZ010000006">
    <property type="protein sequence ID" value="NJB66224.1"/>
    <property type="molecule type" value="Genomic_DNA"/>
</dbReference>
<dbReference type="InterPro" id="IPR036038">
    <property type="entry name" value="Aminotransferase-like"/>
</dbReference>
<proteinExistence type="predicted"/>
<organism evidence="1 2">
    <name type="scientific">Paenalcaligenes hominis</name>
    <dbReference type="NCBI Taxonomy" id="643674"/>
    <lineage>
        <taxon>Bacteria</taxon>
        <taxon>Pseudomonadati</taxon>
        <taxon>Pseudomonadota</taxon>
        <taxon>Betaproteobacteria</taxon>
        <taxon>Burkholderiales</taxon>
        <taxon>Alcaligenaceae</taxon>
        <taxon>Paenalcaligenes</taxon>
    </lineage>
</organism>
<dbReference type="Pfam" id="PF01063">
    <property type="entry name" value="Aminotran_4"/>
    <property type="match status" value="1"/>
</dbReference>
<name>A0ABX0WTY9_9BURK</name>
<dbReference type="SUPFAM" id="SSF56752">
    <property type="entry name" value="D-aminoacid aminotransferase-like PLP-dependent enzymes"/>
    <property type="match status" value="1"/>
</dbReference>
<dbReference type="RefSeq" id="WP_167662157.1">
    <property type="nucleotide sequence ID" value="NZ_JAATIZ010000006.1"/>
</dbReference>
<sequence>MSNSMLNAAISAPLGLFETMRLDRAGQVLLLAYHLQRLARSAQQLGFVFDQDAILRNLNPYLHQSYSQPQRLKLSISKAGKVSVECSALATTPQPVRIAITSQPIHCDPLYLRHKTTVRTQWASGEKWLQKHPTYFDLIYTDQYGALTEGGRSTLYVFQQGKWFTPPLTQALLPGVYRNKLVAQGLVQEKTLYRTDLIHADRIRVSNALRGWLDAYIDELDVNV</sequence>
<protein>
    <submittedName>
        <fullName evidence="1">4-amino-4-deoxychorismate lyase</fullName>
        <ecNumber evidence="1">4.1.3.38</ecNumber>
    </submittedName>
</protein>
<gene>
    <name evidence="1" type="ORF">GGR41_002489</name>
</gene>
<dbReference type="Gene3D" id="3.30.470.10">
    <property type="match status" value="1"/>
</dbReference>
<keyword evidence="1" id="KW-0456">Lyase</keyword>
<evidence type="ECO:0000313" key="1">
    <source>
        <dbReference type="EMBL" id="NJB66224.1"/>
    </source>
</evidence>